<comment type="similarity">
    <text evidence="2">Belongs to the bacterial two-domain DSD family.</text>
</comment>
<name>A0A916SJ53_9MICO</name>
<dbReference type="EMBL" id="BMGB01000001">
    <property type="protein sequence ID" value="GGB01727.1"/>
    <property type="molecule type" value="Genomic_DNA"/>
</dbReference>
<feature type="binding site" evidence="2">
    <location>
        <position position="134"/>
    </location>
    <ligand>
        <name>a divalent metal cation</name>
        <dbReference type="ChEBI" id="CHEBI:60240"/>
        <note>catalytic</note>
    </ligand>
</feature>
<dbReference type="InterPro" id="IPR029068">
    <property type="entry name" value="Glyas_Bleomycin-R_OHBP_Dase"/>
</dbReference>
<dbReference type="Gene3D" id="3.10.180.10">
    <property type="entry name" value="2,3-Dihydroxybiphenyl 1,2-Dioxygenase, domain 1"/>
    <property type="match status" value="2"/>
</dbReference>
<dbReference type="PANTHER" id="PTHR12110">
    <property type="entry name" value="HYDROXYPYRUVATE ISOMERASE"/>
    <property type="match status" value="1"/>
</dbReference>
<keyword evidence="5" id="KW-1185">Reference proteome</keyword>
<dbReference type="PANTHER" id="PTHR12110:SF21">
    <property type="entry name" value="XYLOSE ISOMERASE-LIKE TIM BARREL DOMAIN-CONTAINING PROTEIN"/>
    <property type="match status" value="1"/>
</dbReference>
<feature type="binding site" evidence="2">
    <location>
        <position position="239"/>
    </location>
    <ligand>
        <name>a divalent metal cation</name>
        <dbReference type="ChEBI" id="CHEBI:60240"/>
        <note>catalytic</note>
    </ligand>
</feature>
<dbReference type="SUPFAM" id="SSF51658">
    <property type="entry name" value="Xylose isomerase-like"/>
    <property type="match status" value="1"/>
</dbReference>
<comment type="pathway">
    <text evidence="2">Aromatic compound metabolism; 3,4-dihydroxybenzoate biosynthesis.</text>
</comment>
<feature type="binding site" evidence="2">
    <location>
        <position position="582"/>
    </location>
    <ligand>
        <name>Mg(2+)</name>
        <dbReference type="ChEBI" id="CHEBI:18420"/>
    </ligand>
</feature>
<dbReference type="InterPro" id="IPR050312">
    <property type="entry name" value="IolE/XylAMocC-like"/>
</dbReference>
<dbReference type="InterPro" id="IPR036237">
    <property type="entry name" value="Xyl_isomerase-like_sf"/>
</dbReference>
<feature type="domain" description="Xylose isomerase-like TIM barrel" evidence="3">
    <location>
        <begin position="19"/>
        <end position="260"/>
    </location>
</feature>
<dbReference type="RefSeq" id="WP_188510055.1">
    <property type="nucleotide sequence ID" value="NZ_BMGB01000001.1"/>
</dbReference>
<dbReference type="AlphaFoldDB" id="A0A916SJ53"/>
<proteinExistence type="inferred from homology"/>
<dbReference type="Pfam" id="PF14696">
    <property type="entry name" value="Glyoxalase_5"/>
    <property type="match status" value="1"/>
</dbReference>
<comment type="catalytic activity">
    <reaction evidence="2">
        <text>3-dehydroshikimate = 3,4-dihydroxybenzoate + H2O</text>
        <dbReference type="Rhea" id="RHEA:24848"/>
        <dbReference type="ChEBI" id="CHEBI:15377"/>
        <dbReference type="ChEBI" id="CHEBI:16630"/>
        <dbReference type="ChEBI" id="CHEBI:36241"/>
        <dbReference type="EC" id="4.2.1.118"/>
    </reaction>
</comment>
<comment type="function">
    <text evidence="2">Catalyzes the conversion of 3-dehydroshikimate to protocatechuate (3,4-dihydroxybenzoate), a common intermediate of quinate and shikimate degradation pathways.</text>
</comment>
<reference evidence="4" key="1">
    <citation type="journal article" date="2014" name="Int. J. Syst. Evol. Microbiol.">
        <title>Complete genome sequence of Corynebacterium casei LMG S-19264T (=DSM 44701T), isolated from a smear-ripened cheese.</title>
        <authorList>
            <consortium name="US DOE Joint Genome Institute (JGI-PGF)"/>
            <person name="Walter F."/>
            <person name="Albersmeier A."/>
            <person name="Kalinowski J."/>
            <person name="Ruckert C."/>
        </authorList>
    </citation>
    <scope>NUCLEOTIDE SEQUENCE</scope>
    <source>
        <strain evidence="4">CGMCC 1.12813</strain>
    </source>
</reference>
<keyword evidence="2" id="KW-0479">Metal-binding</keyword>
<dbReference type="InterPro" id="IPR043700">
    <property type="entry name" value="DSD"/>
</dbReference>
<comment type="caution">
    <text evidence="4">The sequence shown here is derived from an EMBL/GenBank/DDBJ whole genome shotgun (WGS) entry which is preliminary data.</text>
</comment>
<feature type="binding site" evidence="2">
    <location>
        <position position="436"/>
    </location>
    <ligand>
        <name>Mg(2+)</name>
        <dbReference type="ChEBI" id="CHEBI:18420"/>
    </ligand>
</feature>
<dbReference type="Pfam" id="PF01261">
    <property type="entry name" value="AP_endonuc_2"/>
    <property type="match status" value="1"/>
</dbReference>
<dbReference type="Proteomes" id="UP000606922">
    <property type="component" value="Unassembled WGS sequence"/>
</dbReference>
<evidence type="ECO:0000256" key="2">
    <source>
        <dbReference type="HAMAP-Rule" id="MF_02238"/>
    </source>
</evidence>
<keyword evidence="4" id="KW-0223">Dioxygenase</keyword>
<accession>A0A916SJ53</accession>
<feature type="binding site" evidence="2">
    <location>
        <position position="191"/>
    </location>
    <ligand>
        <name>a divalent metal cation</name>
        <dbReference type="ChEBI" id="CHEBI:60240"/>
        <note>catalytic</note>
    </ligand>
</feature>
<evidence type="ECO:0000313" key="5">
    <source>
        <dbReference type="Proteomes" id="UP000606922"/>
    </source>
</evidence>
<feature type="binding site" evidence="2">
    <location>
        <position position="165"/>
    </location>
    <ligand>
        <name>a divalent metal cation</name>
        <dbReference type="ChEBI" id="CHEBI:60240"/>
        <note>catalytic</note>
    </ligand>
</feature>
<evidence type="ECO:0000256" key="1">
    <source>
        <dbReference type="ARBA" id="ARBA00023277"/>
    </source>
</evidence>
<protein>
    <recommendedName>
        <fullName evidence="2">3-dehydroshikimate dehydratase</fullName>
        <shortName evidence="2">DSD</shortName>
        <ecNumber evidence="2">4.2.1.118</ecNumber>
    </recommendedName>
</protein>
<evidence type="ECO:0000259" key="3">
    <source>
        <dbReference type="Pfam" id="PF01261"/>
    </source>
</evidence>
<dbReference type="GO" id="GO:0046279">
    <property type="term" value="P:3,4-dihydroxybenzoate biosynthetic process"/>
    <property type="evidence" value="ECO:0007669"/>
    <property type="project" value="UniProtKB-UniRule"/>
</dbReference>
<dbReference type="Gene3D" id="3.20.20.150">
    <property type="entry name" value="Divalent-metal-dependent TIM barrel enzymes"/>
    <property type="match status" value="1"/>
</dbReference>
<dbReference type="EC" id="4.2.1.118" evidence="2"/>
<organism evidence="4 5">
    <name type="scientific">Conyzicola nivalis</name>
    <dbReference type="NCBI Taxonomy" id="1477021"/>
    <lineage>
        <taxon>Bacteria</taxon>
        <taxon>Bacillati</taxon>
        <taxon>Actinomycetota</taxon>
        <taxon>Actinomycetes</taxon>
        <taxon>Micrococcales</taxon>
        <taxon>Microbacteriaceae</taxon>
        <taxon>Conyzicola</taxon>
    </lineage>
</organism>
<dbReference type="GO" id="GO:0046565">
    <property type="term" value="F:3-dehydroshikimate dehydratase activity"/>
    <property type="evidence" value="ECO:0007669"/>
    <property type="project" value="UniProtKB-UniRule"/>
</dbReference>
<dbReference type="GO" id="GO:0051213">
    <property type="term" value="F:dioxygenase activity"/>
    <property type="evidence" value="ECO:0007669"/>
    <property type="project" value="UniProtKB-KW"/>
</dbReference>
<dbReference type="GO" id="GO:0046872">
    <property type="term" value="F:metal ion binding"/>
    <property type="evidence" value="ECO:0007669"/>
    <property type="project" value="UniProtKB-UniRule"/>
</dbReference>
<evidence type="ECO:0000313" key="4">
    <source>
        <dbReference type="EMBL" id="GGB01727.1"/>
    </source>
</evidence>
<sequence>MKTSIATVCLSGTLDEKLRASAAAGFDGVEIFEPDFVSSPLPPRDVAALAVDLGITLDLYQPFRDFEGVSEEKLRHNLRRARAKFDLMNRLGIDTMLLCSNVGTAVSSDDALAVDQLRRLGDVAADNGVRVAYEALAWGRFVADYEHAARIVRSVDHPAVGHCLDSFHILSRGWDPVAIETIPADKIFFVQMADAPGLTMDLLSWSRHHRVFPGEGAFDLADFMGHLLRSGYDGPVSLEIFNDTFRRTDPFRTAIDAMRSLEWLQELASEALDRDGSEGAHMRVEPLPEMDPPVGFNFVEIRAEDGQRDRVRTTLYQLGFDDGGSHRTKPVELWAQGGARVVINNGDATAGAPAVAALGFDVADTHAAAERAARLLAPPVPREEGAGDEPLLGVRAPDSSEVFFGRIGAAGVPAWVAEFENAPVPAADSLVTRVDHVNLAQSWEYFDAAVLFCTSVLGLDPQPSLDVAAPTGLVRSQVMSAPGGAVRLVLNLAPAENVANPVQAQHVAFASTDAVAAAKRARQRGLSFLPIGDNYYDDLDSRFDLDPAFLEQLRELQLMYDRDERGEFLHFYTESLGSVFFEIVERRRGYAGYGATNAPVRLAAQHTRRAGLS</sequence>
<feature type="binding site" evidence="2">
    <location>
        <position position="506"/>
    </location>
    <ligand>
        <name>Mg(2+)</name>
        <dbReference type="ChEBI" id="CHEBI:18420"/>
    </ligand>
</feature>
<dbReference type="HAMAP" id="MF_02238">
    <property type="entry name" value="DSD"/>
    <property type="match status" value="1"/>
</dbReference>
<comment type="cofactor">
    <cofactor evidence="2">
        <name>a divalent metal cation</name>
        <dbReference type="ChEBI" id="CHEBI:60240"/>
    </cofactor>
</comment>
<keyword evidence="2" id="KW-0456">Lyase</keyword>
<gene>
    <name evidence="4" type="ORF">GCM10010979_15390</name>
</gene>
<keyword evidence="1" id="KW-0119">Carbohydrate metabolism</keyword>
<keyword evidence="4" id="KW-0560">Oxidoreductase</keyword>
<reference evidence="4" key="2">
    <citation type="submission" date="2020-09" db="EMBL/GenBank/DDBJ databases">
        <authorList>
            <person name="Sun Q."/>
            <person name="Zhou Y."/>
        </authorList>
    </citation>
    <scope>NUCLEOTIDE SEQUENCE</scope>
    <source>
        <strain evidence="4">CGMCC 1.12813</strain>
    </source>
</reference>
<dbReference type="InterPro" id="IPR013022">
    <property type="entry name" value="Xyl_isomerase-like_TIM-brl"/>
</dbReference>
<dbReference type="SUPFAM" id="SSF54593">
    <property type="entry name" value="Glyoxalase/Bleomycin resistance protein/Dihydroxybiphenyl dioxygenase"/>
    <property type="match status" value="1"/>
</dbReference>